<dbReference type="AlphaFoldDB" id="D3BGQ1"/>
<keyword evidence="1" id="KW-0863">Zinc-finger</keyword>
<accession>D3BGQ1</accession>
<dbReference type="CDD" id="cd19756">
    <property type="entry name" value="Bbox2"/>
    <property type="match status" value="1"/>
</dbReference>
<dbReference type="GO" id="GO:0008270">
    <property type="term" value="F:zinc ion binding"/>
    <property type="evidence" value="ECO:0007669"/>
    <property type="project" value="UniProtKB-KW"/>
</dbReference>
<evidence type="ECO:0000313" key="3">
    <source>
        <dbReference type="EMBL" id="EFA79285.1"/>
    </source>
</evidence>
<dbReference type="InterPro" id="IPR000315">
    <property type="entry name" value="Znf_B-box"/>
</dbReference>
<dbReference type="PROSITE" id="PS50119">
    <property type="entry name" value="ZF_BBOX"/>
    <property type="match status" value="1"/>
</dbReference>
<keyword evidence="1" id="KW-0479">Metal-binding</keyword>
<reference evidence="3 4" key="1">
    <citation type="journal article" date="2011" name="Genome Res.">
        <title>Phylogeny-wide analysis of social amoeba genomes highlights ancient origins for complex intercellular communication.</title>
        <authorList>
            <person name="Heidel A.J."/>
            <person name="Lawal H.M."/>
            <person name="Felder M."/>
            <person name="Schilde C."/>
            <person name="Helps N.R."/>
            <person name="Tunggal B."/>
            <person name="Rivero F."/>
            <person name="John U."/>
            <person name="Schleicher M."/>
            <person name="Eichinger L."/>
            <person name="Platzer M."/>
            <person name="Noegel A.A."/>
            <person name="Schaap P."/>
            <person name="Gloeckner G."/>
        </authorList>
    </citation>
    <scope>NUCLEOTIDE SEQUENCE [LARGE SCALE GENOMIC DNA]</scope>
    <source>
        <strain evidence="4">ATCC 26659 / Pp 5 / PN500</strain>
    </source>
</reference>
<dbReference type="RefSeq" id="XP_020431406.1">
    <property type="nucleotide sequence ID" value="XM_020578537.1"/>
</dbReference>
<name>D3BGQ1_HETP5</name>
<evidence type="ECO:0000259" key="2">
    <source>
        <dbReference type="PROSITE" id="PS50119"/>
    </source>
</evidence>
<sequence length="379" mass="43237">MVISTLNCKTHSDQIFILYCEDCNCLICSQCLVSSHQTHQVLTIQNLVQKTTPIKSENSKLFFTPPASTTPTTTNPLSLFQTPIKSSLNLASEVSHLYSFSQDDKSEQTQIHSIDLEKGTTNDNVGLTRLNHNGSAVVYVKSRKAIYFFGGKHENARNKYEAYYIELNKSDIYPLGKIEGEVAAVYDGDRYVYLTTRNKDNDRIVKVKSHNYLVERFDTARGTFEVLGSLVFTTGETNLFFDKSTSELLIYSRNTLQKLAVDKLEQTATVVTKEFLSSPISDDISKIIKYDNEVILFGYSHIIAKNLENNLVTIREREHISPLHFEQSFKSVLFYTFNVWTINFGRYFIETGESKLDWSIQIPVPTNWESYSIIAINKV</sequence>
<organism evidence="3 4">
    <name type="scientific">Heterostelium pallidum (strain ATCC 26659 / Pp 5 / PN500)</name>
    <name type="common">Cellular slime mold</name>
    <name type="synonym">Polysphondylium pallidum</name>
    <dbReference type="NCBI Taxonomy" id="670386"/>
    <lineage>
        <taxon>Eukaryota</taxon>
        <taxon>Amoebozoa</taxon>
        <taxon>Evosea</taxon>
        <taxon>Eumycetozoa</taxon>
        <taxon>Dictyostelia</taxon>
        <taxon>Acytosteliales</taxon>
        <taxon>Acytosteliaceae</taxon>
        <taxon>Heterostelium</taxon>
    </lineage>
</organism>
<protein>
    <recommendedName>
        <fullName evidence="2">B box-type domain-containing protein</fullName>
    </recommendedName>
</protein>
<evidence type="ECO:0000256" key="1">
    <source>
        <dbReference type="PROSITE-ProRule" id="PRU00024"/>
    </source>
</evidence>
<dbReference type="SMART" id="SM00336">
    <property type="entry name" value="BBOX"/>
    <property type="match status" value="1"/>
</dbReference>
<keyword evidence="4" id="KW-1185">Reference proteome</keyword>
<keyword evidence="1" id="KW-0862">Zinc</keyword>
<proteinExistence type="predicted"/>
<dbReference type="InParanoid" id="D3BGQ1"/>
<evidence type="ECO:0000313" key="4">
    <source>
        <dbReference type="Proteomes" id="UP000001396"/>
    </source>
</evidence>
<dbReference type="EMBL" id="ADBJ01000035">
    <property type="protein sequence ID" value="EFA79285.1"/>
    <property type="molecule type" value="Genomic_DNA"/>
</dbReference>
<comment type="caution">
    <text evidence="3">The sequence shown here is derived from an EMBL/GenBank/DDBJ whole genome shotgun (WGS) entry which is preliminary data.</text>
</comment>
<dbReference type="Gene3D" id="3.30.160.60">
    <property type="entry name" value="Classic Zinc Finger"/>
    <property type="match status" value="1"/>
</dbReference>
<feature type="domain" description="B box-type" evidence="2">
    <location>
        <begin position="3"/>
        <end position="44"/>
    </location>
</feature>
<dbReference type="Pfam" id="PF00643">
    <property type="entry name" value="zf-B_box"/>
    <property type="match status" value="1"/>
</dbReference>
<dbReference type="Proteomes" id="UP000001396">
    <property type="component" value="Unassembled WGS sequence"/>
</dbReference>
<dbReference type="SUPFAM" id="SSF57845">
    <property type="entry name" value="B-box zinc-binding domain"/>
    <property type="match status" value="1"/>
</dbReference>
<gene>
    <name evidence="3" type="ORF">PPL_07703</name>
</gene>
<dbReference type="GeneID" id="31363184"/>